<dbReference type="Proteomes" id="UP000094849">
    <property type="component" value="Unassembled WGS sequence"/>
</dbReference>
<dbReference type="InterPro" id="IPR025336">
    <property type="entry name" value="SCO4226-like"/>
</dbReference>
<proteinExistence type="predicted"/>
<dbReference type="Pfam" id="PF14026">
    <property type="entry name" value="SCO4226-like"/>
    <property type="match status" value="1"/>
</dbReference>
<evidence type="ECO:0008006" key="3">
    <source>
        <dbReference type="Google" id="ProtNLM"/>
    </source>
</evidence>
<sequence length="101" mass="11745">MKPMKFFIDTHSQESETFPAALTQQQFEVFYTRYEQACMDEDVVPLRIHLNYEDARAFCFTMAPDAEAVERAHEKVGLPFDSITEVKTVTPGDTFFQRREA</sequence>
<gene>
    <name evidence="1" type="ORF">A3196_11510</name>
</gene>
<reference evidence="1 2" key="1">
    <citation type="submission" date="2016-03" db="EMBL/GenBank/DDBJ databases">
        <title>Chemosynthetic sulphur-oxidizing symbionts of marine invertebrate animals are capable of nitrogen fixation.</title>
        <authorList>
            <person name="Petersen J.M."/>
            <person name="Kemper A."/>
            <person name="Gruber-Vodicka H."/>
            <person name="Cardini U."/>
            <person name="Geest Mvander."/>
            <person name="Kleiner M."/>
            <person name="Bulgheresi S."/>
            <person name="Fussmann M."/>
            <person name="Herbold C."/>
            <person name="Seah B.K.B."/>
            <person name="Antony C.Paul."/>
            <person name="Liu D."/>
            <person name="Belitz A."/>
            <person name="Weber M."/>
        </authorList>
    </citation>
    <scope>NUCLEOTIDE SEQUENCE [LARGE SCALE GENOMIC DNA]</scope>
    <source>
        <strain evidence="1">G_D</strain>
    </source>
</reference>
<evidence type="ECO:0000313" key="2">
    <source>
        <dbReference type="Proteomes" id="UP000094849"/>
    </source>
</evidence>
<organism evidence="1 2">
    <name type="scientific">Candidatus Thiodiazotropha endoloripes</name>
    <dbReference type="NCBI Taxonomy" id="1818881"/>
    <lineage>
        <taxon>Bacteria</taxon>
        <taxon>Pseudomonadati</taxon>
        <taxon>Pseudomonadota</taxon>
        <taxon>Gammaproteobacteria</taxon>
        <taxon>Chromatiales</taxon>
        <taxon>Sedimenticolaceae</taxon>
        <taxon>Candidatus Thiodiazotropha</taxon>
    </lineage>
</organism>
<name>A0A1E2URG5_9GAMM</name>
<dbReference type="InterPro" id="IPR042557">
    <property type="entry name" value="SCO4226"/>
</dbReference>
<accession>A0A1E2URG5</accession>
<comment type="caution">
    <text evidence="1">The sequence shown here is derived from an EMBL/GenBank/DDBJ whole genome shotgun (WGS) entry which is preliminary data.</text>
</comment>
<protein>
    <recommendedName>
        <fullName evidence="3">DUF4242 domain-containing protein</fullName>
    </recommendedName>
</protein>
<dbReference type="AlphaFoldDB" id="A0A1E2URG5"/>
<evidence type="ECO:0000313" key="1">
    <source>
        <dbReference type="EMBL" id="ODB97333.1"/>
    </source>
</evidence>
<dbReference type="Gene3D" id="3.30.70.3090">
    <property type="entry name" value="ORF SCO4226, nickel-binding ferredoxin-like monomer"/>
    <property type="match status" value="1"/>
</dbReference>
<dbReference type="OrthoDB" id="9800027at2"/>
<dbReference type="EMBL" id="LVJZ01000003">
    <property type="protein sequence ID" value="ODB97333.1"/>
    <property type="molecule type" value="Genomic_DNA"/>
</dbReference>
<dbReference type="RefSeq" id="WP_069005105.1">
    <property type="nucleotide sequence ID" value="NZ_LVJW01000003.1"/>
</dbReference>
<keyword evidence="2" id="KW-1185">Reference proteome</keyword>